<feature type="domain" description="Peptidase M20 dimerisation" evidence="5">
    <location>
        <begin position="216"/>
        <end position="314"/>
    </location>
</feature>
<dbReference type="NCBIfam" id="NF006771">
    <property type="entry name" value="PRK09290.1-5"/>
    <property type="match status" value="1"/>
</dbReference>
<dbReference type="Proteomes" id="UP000027946">
    <property type="component" value="Unassembled WGS sequence"/>
</dbReference>
<dbReference type="PANTHER" id="PTHR32494">
    <property type="entry name" value="ALLANTOATE DEIMINASE-RELATED"/>
    <property type="match status" value="1"/>
</dbReference>
<feature type="binding site" evidence="3">
    <location>
        <position position="386"/>
    </location>
    <ligand>
        <name>Zn(2+)</name>
        <dbReference type="ChEBI" id="CHEBI:29105"/>
        <label>2</label>
    </ligand>
</feature>
<feature type="binding site" evidence="4">
    <location>
        <position position="219"/>
    </location>
    <ligand>
        <name>allantoate</name>
        <dbReference type="ChEBI" id="CHEBI:17536"/>
    </ligand>
</feature>
<dbReference type="SUPFAM" id="SSF55031">
    <property type="entry name" value="Bacterial exopeptidase dimerisation domain"/>
    <property type="match status" value="1"/>
</dbReference>
<evidence type="ECO:0000256" key="4">
    <source>
        <dbReference type="PIRSR" id="PIRSR001235-2"/>
    </source>
</evidence>
<dbReference type="CDD" id="cd03884">
    <property type="entry name" value="M20_bAS"/>
    <property type="match status" value="1"/>
</dbReference>
<organism evidence="6 7">
    <name type="scientific">Peptoclostridium litorale DSM 5388</name>
    <dbReference type="NCBI Taxonomy" id="1121324"/>
    <lineage>
        <taxon>Bacteria</taxon>
        <taxon>Bacillati</taxon>
        <taxon>Bacillota</taxon>
        <taxon>Clostridia</taxon>
        <taxon>Peptostreptococcales</taxon>
        <taxon>Peptoclostridiaceae</taxon>
        <taxon>Peptoclostridium</taxon>
    </lineage>
</organism>
<dbReference type="OrthoDB" id="9808195at2"/>
<name>A0A069RQ44_PEPLI</name>
<dbReference type="EC" id="3.5.3.-" evidence="6"/>
<reference evidence="6 7" key="1">
    <citation type="submission" date="2014-03" db="EMBL/GenBank/DDBJ databases">
        <title>Genome sequence of Clostridium litorale W6, DSM 5388.</title>
        <authorList>
            <person name="Poehlein A."/>
            <person name="Jagirdar A."/>
            <person name="Khonsari B."/>
            <person name="Chibani C.M."/>
            <person name="Gutierrez Gutierrez D.A."/>
            <person name="Davydova E."/>
            <person name="Alghaithi H.S."/>
            <person name="Nair K.P."/>
            <person name="Dhamotharan K."/>
            <person name="Chandran L."/>
            <person name="G W."/>
            <person name="Daniel R."/>
        </authorList>
    </citation>
    <scope>NUCLEOTIDE SEQUENCE [LARGE SCALE GENOMIC DNA]</scope>
    <source>
        <strain evidence="6 7">W6</strain>
    </source>
</reference>
<evidence type="ECO:0000256" key="1">
    <source>
        <dbReference type="ARBA" id="ARBA00006153"/>
    </source>
</evidence>
<evidence type="ECO:0000313" key="7">
    <source>
        <dbReference type="Proteomes" id="UP000027946"/>
    </source>
</evidence>
<evidence type="ECO:0000256" key="3">
    <source>
        <dbReference type="PIRSR" id="PIRSR001235-1"/>
    </source>
</evidence>
<comment type="similarity">
    <text evidence="1">Belongs to the peptidase M20 family.</text>
</comment>
<evidence type="ECO:0000313" key="6">
    <source>
        <dbReference type="EMBL" id="KDR96302.1"/>
    </source>
</evidence>
<dbReference type="STRING" id="1121324.CLIT_4c01390"/>
<keyword evidence="2 6" id="KW-0378">Hydrolase</keyword>
<evidence type="ECO:0000256" key="2">
    <source>
        <dbReference type="ARBA" id="ARBA00022801"/>
    </source>
</evidence>
<dbReference type="EMBL" id="JJMM01000004">
    <property type="protein sequence ID" value="KDR96302.1"/>
    <property type="molecule type" value="Genomic_DNA"/>
</dbReference>
<feature type="binding site" evidence="4">
    <location>
        <position position="279"/>
    </location>
    <ligand>
        <name>allantoate</name>
        <dbReference type="ChEBI" id="CHEBI:17536"/>
    </ligand>
</feature>
<dbReference type="PIRSF" id="PIRSF001235">
    <property type="entry name" value="Amidase_carbamoylase"/>
    <property type="match status" value="1"/>
</dbReference>
<feature type="binding site" evidence="3">
    <location>
        <position position="131"/>
    </location>
    <ligand>
        <name>Zn(2+)</name>
        <dbReference type="ChEBI" id="CHEBI:29105"/>
        <label>2</label>
    </ligand>
</feature>
<evidence type="ECO:0000259" key="5">
    <source>
        <dbReference type="Pfam" id="PF07687"/>
    </source>
</evidence>
<accession>A0A069RQ44</accession>
<dbReference type="GO" id="GO:0046872">
    <property type="term" value="F:metal ion binding"/>
    <property type="evidence" value="ECO:0007669"/>
    <property type="project" value="UniProtKB-KW"/>
</dbReference>
<sequence>MKFDKKDNLGRKATELLNEVSAFGELDEGGMSRLLYTPEWLGAQNFLKEYMDNKGFTTYFDNVGNLYGKIEGTNCSDKTVLTGSHVDSVKNGGILDGQFGIIAGIIAINYLYEKYGSPIRTLEVVSFAEEEGSRFPYTFWGSKNIFGIANRNDVIGIHDENMVPFSEAMKKCGFNFKSNDSLRRNDIKVFVELHVEQGNVLELEEKNIGVVTAVVGQRRFSIKVVGQANHAGTTPLKYRKDAMSVSSKIINRINDMAWDYGEPLVATVGRVELTPNIVNVVPGEVEFTLDVRHPQGDVIKEFTQDIKKMIEEEGIRAGVDTNIDMWMDEDPVYMDSRMVDIIEEKCKDNSVEYKVMHSGAGHDAQIVAQFVPTGMIFVPSKNGISHSPDEFTYEADLERGIKILIETLYELAYKETFK</sequence>
<feature type="binding site" evidence="3">
    <location>
        <position position="96"/>
    </location>
    <ligand>
        <name>Zn(2+)</name>
        <dbReference type="ChEBI" id="CHEBI:29105"/>
        <label>2</label>
    </ligand>
</feature>
<dbReference type="InterPro" id="IPR011650">
    <property type="entry name" value="Peptidase_M20_dimer"/>
</dbReference>
<protein>
    <submittedName>
        <fullName evidence="6">Allantoate amidohydrolase AllC</fullName>
        <ecNumber evidence="6">3.5.3.-</ecNumber>
    </submittedName>
</protein>
<dbReference type="RefSeq" id="WP_038262089.1">
    <property type="nucleotide sequence ID" value="NZ_FSRH01000013.1"/>
</dbReference>
<dbReference type="SUPFAM" id="SSF53187">
    <property type="entry name" value="Zn-dependent exopeptidases"/>
    <property type="match status" value="1"/>
</dbReference>
<dbReference type="InterPro" id="IPR036264">
    <property type="entry name" value="Bact_exopeptidase_dim_dom"/>
</dbReference>
<dbReference type="NCBIfam" id="TIGR01879">
    <property type="entry name" value="hydantase"/>
    <property type="match status" value="1"/>
</dbReference>
<feature type="binding site" evidence="3">
    <location>
        <position position="96"/>
    </location>
    <ligand>
        <name>Zn(2+)</name>
        <dbReference type="ChEBI" id="CHEBI:29105"/>
        <label>1</label>
    </ligand>
</feature>
<dbReference type="InterPro" id="IPR002933">
    <property type="entry name" value="Peptidase_M20"/>
</dbReference>
<comment type="cofactor">
    <cofactor evidence="3">
        <name>Zn(2+)</name>
        <dbReference type="ChEBI" id="CHEBI:29105"/>
    </cofactor>
    <text evidence="3">Binds 2 Zn(2+) ions per subunit.</text>
</comment>
<dbReference type="Pfam" id="PF01546">
    <property type="entry name" value="Peptidase_M20"/>
    <property type="match status" value="1"/>
</dbReference>
<dbReference type="AlphaFoldDB" id="A0A069RQ44"/>
<feature type="binding site" evidence="3">
    <location>
        <position position="194"/>
    </location>
    <ligand>
        <name>Zn(2+)</name>
        <dbReference type="ChEBI" id="CHEBI:29105"/>
        <label>1</label>
    </ligand>
</feature>
<keyword evidence="3" id="KW-0479">Metal-binding</keyword>
<dbReference type="NCBIfam" id="NF006768">
    <property type="entry name" value="PRK09290.1-1"/>
    <property type="match status" value="1"/>
</dbReference>
<gene>
    <name evidence="6" type="primary">allC</name>
    <name evidence="6" type="ORF">CLIT_4c01390</name>
</gene>
<dbReference type="InterPro" id="IPR010158">
    <property type="entry name" value="Amidase_Cbmase"/>
</dbReference>
<dbReference type="Pfam" id="PF07687">
    <property type="entry name" value="M20_dimer"/>
    <property type="match status" value="1"/>
</dbReference>
<proteinExistence type="inferred from homology"/>
<dbReference type="GO" id="GO:0016813">
    <property type="term" value="F:hydrolase activity, acting on carbon-nitrogen (but not peptide) bonds, in linear amidines"/>
    <property type="evidence" value="ECO:0007669"/>
    <property type="project" value="InterPro"/>
</dbReference>
<feature type="binding site" evidence="3">
    <location>
        <position position="85"/>
    </location>
    <ligand>
        <name>Zn(2+)</name>
        <dbReference type="ChEBI" id="CHEBI:29105"/>
        <label>1</label>
    </ligand>
</feature>
<dbReference type="PANTHER" id="PTHR32494:SF5">
    <property type="entry name" value="ALLANTOATE AMIDOHYDROLASE"/>
    <property type="match status" value="1"/>
</dbReference>
<keyword evidence="7" id="KW-1185">Reference proteome</keyword>
<dbReference type="eggNOG" id="COG0624">
    <property type="taxonomic scope" value="Bacteria"/>
</dbReference>
<comment type="caution">
    <text evidence="6">The sequence shown here is derived from an EMBL/GenBank/DDBJ whole genome shotgun (WGS) entry which is preliminary data.</text>
</comment>
<dbReference type="Gene3D" id="3.40.630.10">
    <property type="entry name" value="Zn peptidases"/>
    <property type="match status" value="1"/>
</dbReference>
<keyword evidence="3" id="KW-0862">Zinc</keyword>
<dbReference type="Gene3D" id="3.30.70.360">
    <property type="match status" value="1"/>
</dbReference>
<feature type="binding site" evidence="4">
    <location>
        <position position="292"/>
    </location>
    <ligand>
        <name>allantoate</name>
        <dbReference type="ChEBI" id="CHEBI:17536"/>
    </ligand>
</feature>